<evidence type="ECO:0000313" key="4">
    <source>
        <dbReference type="Proteomes" id="UP000322294"/>
    </source>
</evidence>
<comment type="caution">
    <text evidence="3">The sequence shown here is derived from an EMBL/GenBank/DDBJ whole genome shotgun (WGS) entry which is preliminary data.</text>
</comment>
<keyword evidence="2" id="KW-1133">Transmembrane helix</keyword>
<dbReference type="NCBIfam" id="TIGR02867">
    <property type="entry name" value="spore_II_P"/>
    <property type="match status" value="1"/>
</dbReference>
<keyword evidence="2" id="KW-0472">Membrane</keyword>
<gene>
    <name evidence="3" type="ORF">LZ11_02316</name>
</gene>
<dbReference type="Pfam" id="PF07454">
    <property type="entry name" value="SpoIIP"/>
    <property type="match status" value="1"/>
</dbReference>
<accession>A0A5S5AGL0</accession>
<evidence type="ECO:0000313" key="3">
    <source>
        <dbReference type="EMBL" id="TYP48678.1"/>
    </source>
</evidence>
<dbReference type="Proteomes" id="UP000322294">
    <property type="component" value="Unassembled WGS sequence"/>
</dbReference>
<protein>
    <submittedName>
        <fullName evidence="3">Stage II sporulation protein P</fullName>
    </submittedName>
</protein>
<feature type="transmembrane region" description="Helical" evidence="2">
    <location>
        <begin position="12"/>
        <end position="30"/>
    </location>
</feature>
<feature type="region of interest" description="Disordered" evidence="1">
    <location>
        <begin position="137"/>
        <end position="158"/>
    </location>
</feature>
<keyword evidence="2" id="KW-0812">Transmembrane</keyword>
<dbReference type="EMBL" id="VNHO01000038">
    <property type="protein sequence ID" value="TYP48678.1"/>
    <property type="molecule type" value="Genomic_DNA"/>
</dbReference>
<proteinExistence type="predicted"/>
<evidence type="ECO:0000256" key="1">
    <source>
        <dbReference type="SAM" id="MobiDB-lite"/>
    </source>
</evidence>
<name>A0A5S5AGL0_9FIRM</name>
<organism evidence="3 4">
    <name type="scientific">Thermosediminibacter litoriperuensis</name>
    <dbReference type="NCBI Taxonomy" id="291989"/>
    <lineage>
        <taxon>Bacteria</taxon>
        <taxon>Bacillati</taxon>
        <taxon>Bacillota</taxon>
        <taxon>Clostridia</taxon>
        <taxon>Thermosediminibacterales</taxon>
        <taxon>Thermosediminibacteraceae</taxon>
        <taxon>Thermosediminibacter</taxon>
    </lineage>
</organism>
<dbReference type="OrthoDB" id="1633470at2"/>
<keyword evidence="4" id="KW-1185">Reference proteome</keyword>
<dbReference type="RefSeq" id="WP_148867976.1">
    <property type="nucleotide sequence ID" value="NZ_VNHO01000038.1"/>
</dbReference>
<evidence type="ECO:0000256" key="2">
    <source>
        <dbReference type="SAM" id="Phobius"/>
    </source>
</evidence>
<dbReference type="AlphaFoldDB" id="A0A5S5AGL0"/>
<reference evidence="3 4" key="1">
    <citation type="submission" date="2019-07" db="EMBL/GenBank/DDBJ databases">
        <title>Genomic Encyclopedia of Type Strains, Phase I: the one thousand microbial genomes (KMG-I) project.</title>
        <authorList>
            <person name="Kyrpides N."/>
        </authorList>
    </citation>
    <scope>NUCLEOTIDE SEQUENCE [LARGE SCALE GENOMIC DNA]</scope>
    <source>
        <strain evidence="3 4">DSM 16647</strain>
    </source>
</reference>
<sequence length="384" mass="43677">MIDFRIIRIKKTILYAVAVILLFALGVVSVKTVVKESAPVFGEFKDPARLKIVGDLDSRVFRAFFLWAVPAAKAYTPENVVFFNPGESFLKFQERIAIFDFFKPKGYLGFQIPLLNLVNIEPALTPGIESPEQGVVENEHVPSNNPPPAPPEDEDSDVEQVTPVAGKPLVLVYHTHTTESYMPSKEYDYKPRDQAFHADDLKFTVARVGEVLTSELNRQGIPTIHNKTVHDVPTYMYSYSNSLKTVEEVLKKNPSIQIVLDIHRDAPVPDPQRAREMTTVKIDNKYYSRIMFVVGTDKIFPHPHWRENYKFALVLQNKLEELYPGITREIDLREQRFNQHVSKKALLVEIGSHGNTMEESIESARAFARSLAEVIKDLSEPGRE</sequence>
<dbReference type="InterPro" id="IPR010897">
    <property type="entry name" value="Spore_II_P"/>
</dbReference>